<evidence type="ECO:0000313" key="3">
    <source>
        <dbReference type="EMBL" id="MBB3153143.1"/>
    </source>
</evidence>
<gene>
    <name evidence="3" type="ORF">FHS16_003202</name>
</gene>
<dbReference type="PANTHER" id="PTHR36842">
    <property type="entry name" value="PROTEIN TOLB HOMOLOG"/>
    <property type="match status" value="1"/>
</dbReference>
<dbReference type="Gene3D" id="2.120.10.30">
    <property type="entry name" value="TolB, C-terminal domain"/>
    <property type="match status" value="1"/>
</dbReference>
<comment type="similarity">
    <text evidence="1">Belongs to the TolB family.</text>
</comment>
<feature type="transmembrane region" description="Helical" evidence="2">
    <location>
        <begin position="7"/>
        <end position="27"/>
    </location>
</feature>
<keyword evidence="2" id="KW-0812">Transmembrane</keyword>
<name>A0A7W5GB97_9BACL</name>
<protein>
    <submittedName>
        <fullName evidence="3">Tol biopolymer transport system component</fullName>
    </submittedName>
</protein>
<sequence>MNKYVAYIVTSVFCIVMPIFFIAYIYWDVSQPKTGPVGNGVQKPTFYQLAPIFGTILMGLGNLPVAIMRYNENKKRIEQEPHDLGREEGTGMDKQEAGVNSLEKQSIYSVLEIVDTQSGERTTLAEFDYVIEAPNWTADHKYLIYNSKGQLYRFELETLESTRIDSGYAIHCNNDHVLSPDGTKLAISHHTQEDGRSRIYIIPIEGGHPELVTALAPSYLHGWSPDGMTLSYCAERSGDYNIYTIPAAGGTETRLTDTLGLDDGPEYSPDGRHIWFNSTRTGFMQVWRMNTDGSDQTQMTFDESNNWFPHVSPDGLSVAFLTYRKGDVAPNDHPANKEVEIRIMSVSGGEERTLVTLFGGQGTINVNSWSPDSRYIAFVSYRI</sequence>
<reference evidence="3 4" key="1">
    <citation type="submission" date="2020-08" db="EMBL/GenBank/DDBJ databases">
        <title>Genomic Encyclopedia of Type Strains, Phase III (KMG-III): the genomes of soil and plant-associated and newly described type strains.</title>
        <authorList>
            <person name="Whitman W."/>
        </authorList>
    </citation>
    <scope>NUCLEOTIDE SEQUENCE [LARGE SCALE GENOMIC DNA]</scope>
    <source>
        <strain evidence="3 4">CECT 8234</strain>
    </source>
</reference>
<dbReference type="RefSeq" id="WP_246431767.1">
    <property type="nucleotide sequence ID" value="NZ_CBCSLB010000015.1"/>
</dbReference>
<keyword evidence="4" id="KW-1185">Reference proteome</keyword>
<keyword evidence="2" id="KW-0472">Membrane</keyword>
<evidence type="ECO:0000256" key="2">
    <source>
        <dbReference type="SAM" id="Phobius"/>
    </source>
</evidence>
<dbReference type="InterPro" id="IPR011659">
    <property type="entry name" value="WD40"/>
</dbReference>
<dbReference type="InterPro" id="IPR011042">
    <property type="entry name" value="6-blade_b-propeller_TolB-like"/>
</dbReference>
<dbReference type="SUPFAM" id="SSF82171">
    <property type="entry name" value="DPP6 N-terminal domain-like"/>
    <property type="match status" value="1"/>
</dbReference>
<evidence type="ECO:0000313" key="4">
    <source>
        <dbReference type="Proteomes" id="UP000518605"/>
    </source>
</evidence>
<dbReference type="EMBL" id="JACHXW010000008">
    <property type="protein sequence ID" value="MBB3153143.1"/>
    <property type="molecule type" value="Genomic_DNA"/>
</dbReference>
<feature type="transmembrane region" description="Helical" evidence="2">
    <location>
        <begin position="47"/>
        <end position="67"/>
    </location>
</feature>
<comment type="caution">
    <text evidence="3">The sequence shown here is derived from an EMBL/GenBank/DDBJ whole genome shotgun (WGS) entry which is preliminary data.</text>
</comment>
<organism evidence="3 4">
    <name type="scientific">Paenibacillus endophyticus</name>
    <dbReference type="NCBI Taxonomy" id="1294268"/>
    <lineage>
        <taxon>Bacteria</taxon>
        <taxon>Bacillati</taxon>
        <taxon>Bacillota</taxon>
        <taxon>Bacilli</taxon>
        <taxon>Bacillales</taxon>
        <taxon>Paenibacillaceae</taxon>
        <taxon>Paenibacillus</taxon>
    </lineage>
</organism>
<dbReference type="Pfam" id="PF07676">
    <property type="entry name" value="PD40"/>
    <property type="match status" value="3"/>
</dbReference>
<accession>A0A7W5GB97</accession>
<dbReference type="PANTHER" id="PTHR36842:SF1">
    <property type="entry name" value="PROTEIN TOLB"/>
    <property type="match status" value="1"/>
</dbReference>
<proteinExistence type="inferred from homology"/>
<dbReference type="AlphaFoldDB" id="A0A7W5GB97"/>
<dbReference type="Proteomes" id="UP000518605">
    <property type="component" value="Unassembled WGS sequence"/>
</dbReference>
<keyword evidence="2" id="KW-1133">Transmembrane helix</keyword>
<evidence type="ECO:0000256" key="1">
    <source>
        <dbReference type="ARBA" id="ARBA00009820"/>
    </source>
</evidence>